<accession>A0A1T4QL37</accession>
<dbReference type="GO" id="GO:0005829">
    <property type="term" value="C:cytosol"/>
    <property type="evidence" value="ECO:0007669"/>
    <property type="project" value="TreeGrafter"/>
</dbReference>
<evidence type="ECO:0000256" key="1">
    <source>
        <dbReference type="ARBA" id="ARBA00023015"/>
    </source>
</evidence>
<dbReference type="OrthoDB" id="9790442at2"/>
<evidence type="ECO:0000313" key="9">
    <source>
        <dbReference type="Proteomes" id="UP000243297"/>
    </source>
</evidence>
<dbReference type="SUPFAM" id="SSF52172">
    <property type="entry name" value="CheY-like"/>
    <property type="match status" value="1"/>
</dbReference>
<dbReference type="PANTHER" id="PTHR48111">
    <property type="entry name" value="REGULATOR OF RPOS"/>
    <property type="match status" value="1"/>
</dbReference>
<dbReference type="InterPro" id="IPR011006">
    <property type="entry name" value="CheY-like_superfamily"/>
</dbReference>
<dbReference type="EMBL" id="FUWY01000011">
    <property type="protein sequence ID" value="SKA04424.1"/>
    <property type="molecule type" value="Genomic_DNA"/>
</dbReference>
<keyword evidence="3" id="KW-0804">Transcription</keyword>
<dbReference type="Proteomes" id="UP000243297">
    <property type="component" value="Unassembled WGS sequence"/>
</dbReference>
<feature type="DNA-binding region" description="OmpR/PhoB-type" evidence="5">
    <location>
        <begin position="132"/>
        <end position="231"/>
    </location>
</feature>
<dbReference type="CDD" id="cd00383">
    <property type="entry name" value="trans_reg_C"/>
    <property type="match status" value="1"/>
</dbReference>
<dbReference type="Gene3D" id="3.40.50.2300">
    <property type="match status" value="1"/>
</dbReference>
<evidence type="ECO:0000313" key="8">
    <source>
        <dbReference type="EMBL" id="SKA04424.1"/>
    </source>
</evidence>
<protein>
    <submittedName>
        <fullName evidence="8">DNA-binding response regulator, OmpR family, contains REC and winged-helix (WHTH) domain</fullName>
    </submittedName>
</protein>
<feature type="domain" description="Response regulatory" evidence="6">
    <location>
        <begin position="10"/>
        <end position="124"/>
    </location>
</feature>
<dbReference type="SMART" id="SM00448">
    <property type="entry name" value="REC"/>
    <property type="match status" value="1"/>
</dbReference>
<dbReference type="RefSeq" id="WP_078712872.1">
    <property type="nucleotide sequence ID" value="NZ_FUWY01000011.1"/>
</dbReference>
<dbReference type="InterPro" id="IPR001789">
    <property type="entry name" value="Sig_transdc_resp-reg_receiver"/>
</dbReference>
<proteinExistence type="predicted"/>
<keyword evidence="9" id="KW-1185">Reference proteome</keyword>
<dbReference type="AlphaFoldDB" id="A0A1T4QL37"/>
<evidence type="ECO:0000256" key="4">
    <source>
        <dbReference type="PROSITE-ProRule" id="PRU00169"/>
    </source>
</evidence>
<dbReference type="PROSITE" id="PS50110">
    <property type="entry name" value="RESPONSE_REGULATORY"/>
    <property type="match status" value="1"/>
</dbReference>
<dbReference type="PROSITE" id="PS51755">
    <property type="entry name" value="OMPR_PHOB"/>
    <property type="match status" value="1"/>
</dbReference>
<name>A0A1T4QL37_9FIRM</name>
<evidence type="ECO:0000256" key="5">
    <source>
        <dbReference type="PROSITE-ProRule" id="PRU01091"/>
    </source>
</evidence>
<dbReference type="Pfam" id="PF00072">
    <property type="entry name" value="Response_reg"/>
    <property type="match status" value="1"/>
</dbReference>
<keyword evidence="1" id="KW-0805">Transcription regulation</keyword>
<evidence type="ECO:0000259" key="6">
    <source>
        <dbReference type="PROSITE" id="PS50110"/>
    </source>
</evidence>
<dbReference type="Gene3D" id="6.10.250.690">
    <property type="match status" value="1"/>
</dbReference>
<dbReference type="GO" id="GO:0006355">
    <property type="term" value="P:regulation of DNA-templated transcription"/>
    <property type="evidence" value="ECO:0007669"/>
    <property type="project" value="InterPro"/>
</dbReference>
<keyword evidence="4" id="KW-0597">Phosphoprotein</keyword>
<dbReference type="GO" id="GO:0000156">
    <property type="term" value="F:phosphorelay response regulator activity"/>
    <property type="evidence" value="ECO:0007669"/>
    <property type="project" value="TreeGrafter"/>
</dbReference>
<dbReference type="Pfam" id="PF00486">
    <property type="entry name" value="Trans_reg_C"/>
    <property type="match status" value="1"/>
</dbReference>
<gene>
    <name evidence="8" type="ORF">SAMN02745191_0060</name>
</gene>
<feature type="domain" description="OmpR/PhoB-type" evidence="7">
    <location>
        <begin position="132"/>
        <end position="231"/>
    </location>
</feature>
<dbReference type="SMART" id="SM00862">
    <property type="entry name" value="Trans_reg_C"/>
    <property type="match status" value="1"/>
</dbReference>
<dbReference type="GO" id="GO:0032993">
    <property type="term" value="C:protein-DNA complex"/>
    <property type="evidence" value="ECO:0007669"/>
    <property type="project" value="TreeGrafter"/>
</dbReference>
<dbReference type="InterPro" id="IPR001867">
    <property type="entry name" value="OmpR/PhoB-type_DNA-bd"/>
</dbReference>
<evidence type="ECO:0000256" key="2">
    <source>
        <dbReference type="ARBA" id="ARBA00023125"/>
    </source>
</evidence>
<dbReference type="InterPro" id="IPR036388">
    <property type="entry name" value="WH-like_DNA-bd_sf"/>
</dbReference>
<feature type="modified residue" description="4-aspartylphosphate" evidence="4">
    <location>
        <position position="60"/>
    </location>
</feature>
<dbReference type="Gene3D" id="1.10.10.10">
    <property type="entry name" value="Winged helix-like DNA-binding domain superfamily/Winged helix DNA-binding domain"/>
    <property type="match status" value="1"/>
</dbReference>
<dbReference type="PANTHER" id="PTHR48111:SF52">
    <property type="entry name" value="TRANSCRIPTIONAL REGULATORY PROTEIN YVRH"/>
    <property type="match status" value="1"/>
</dbReference>
<keyword evidence="2 5" id="KW-0238">DNA-binding</keyword>
<evidence type="ECO:0000259" key="7">
    <source>
        <dbReference type="PROSITE" id="PS51755"/>
    </source>
</evidence>
<dbReference type="InterPro" id="IPR039420">
    <property type="entry name" value="WalR-like"/>
</dbReference>
<evidence type="ECO:0000256" key="3">
    <source>
        <dbReference type="ARBA" id="ARBA00023163"/>
    </source>
</evidence>
<dbReference type="STRING" id="118967.SAMN02745191_0060"/>
<reference evidence="9" key="1">
    <citation type="submission" date="2017-02" db="EMBL/GenBank/DDBJ databases">
        <authorList>
            <person name="Varghese N."/>
            <person name="Submissions S."/>
        </authorList>
    </citation>
    <scope>NUCLEOTIDE SEQUENCE [LARGE SCALE GENOMIC DNA]</scope>
    <source>
        <strain evidence="9">ATCC 25662</strain>
    </source>
</reference>
<sequence length="234" mass="26885">MGNEYLKNKIIMLVDDEQDLLDMVVSILEEDGFHNIYTAKSVEQAIVLAESCHPNFAILDIMLPDGNGFDLMKKLKGNNDYPILFLTARGEDDDRFKGFGLGADDYVVKPFSPKELLFRIMAILRRSYKEENQLVQLRDSQIDFDRAEIIKNNERIPLTAKEHDILSVLYRNAGRIVTMDVLCEAAWGDNPFSYENSLMAHIRRIREKIELNPSCPISLVTVKRLGYKLIVERT</sequence>
<dbReference type="GO" id="GO:0000976">
    <property type="term" value="F:transcription cis-regulatory region binding"/>
    <property type="evidence" value="ECO:0007669"/>
    <property type="project" value="TreeGrafter"/>
</dbReference>
<organism evidence="8 9">
    <name type="scientific">Anaerorhabdus furcosa</name>
    <dbReference type="NCBI Taxonomy" id="118967"/>
    <lineage>
        <taxon>Bacteria</taxon>
        <taxon>Bacillati</taxon>
        <taxon>Bacillota</taxon>
        <taxon>Erysipelotrichia</taxon>
        <taxon>Erysipelotrichales</taxon>
        <taxon>Erysipelotrichaceae</taxon>
        <taxon>Anaerorhabdus</taxon>
    </lineage>
</organism>